<keyword evidence="1" id="KW-0521">NADP</keyword>
<dbReference type="AlphaFoldDB" id="A0A2T4UUS5"/>
<gene>
    <name evidence="3" type="ORF">C1I63_10730</name>
</gene>
<dbReference type="EMBL" id="PZPL01000001">
    <property type="protein sequence ID" value="PTL73278.1"/>
    <property type="molecule type" value="Genomic_DNA"/>
</dbReference>
<dbReference type="InterPro" id="IPR051603">
    <property type="entry name" value="Zinc-ADH_QOR/CCCR"/>
</dbReference>
<feature type="domain" description="Enoyl reductase (ER)" evidence="2">
    <location>
        <begin position="11"/>
        <end position="312"/>
    </location>
</feature>
<dbReference type="Proteomes" id="UP000241085">
    <property type="component" value="Unassembled WGS sequence"/>
</dbReference>
<dbReference type="CDD" id="cd05289">
    <property type="entry name" value="MDR_like_2"/>
    <property type="match status" value="1"/>
</dbReference>
<dbReference type="SUPFAM" id="SSF50129">
    <property type="entry name" value="GroES-like"/>
    <property type="match status" value="1"/>
</dbReference>
<dbReference type="Pfam" id="PF08240">
    <property type="entry name" value="ADH_N"/>
    <property type="match status" value="1"/>
</dbReference>
<dbReference type="InterPro" id="IPR013154">
    <property type="entry name" value="ADH-like_N"/>
</dbReference>
<evidence type="ECO:0000313" key="3">
    <source>
        <dbReference type="EMBL" id="PTL73278.1"/>
    </source>
</evidence>
<dbReference type="InterPro" id="IPR011032">
    <property type="entry name" value="GroES-like_sf"/>
</dbReference>
<organism evidence="3 4">
    <name type="scientific">Rathayibacter caricis DSM 15933</name>
    <dbReference type="NCBI Taxonomy" id="1328867"/>
    <lineage>
        <taxon>Bacteria</taxon>
        <taxon>Bacillati</taxon>
        <taxon>Actinomycetota</taxon>
        <taxon>Actinomycetes</taxon>
        <taxon>Micrococcales</taxon>
        <taxon>Microbacteriaceae</taxon>
        <taxon>Rathayibacter</taxon>
    </lineage>
</organism>
<reference evidence="3 4" key="1">
    <citation type="submission" date="2018-03" db="EMBL/GenBank/DDBJ databases">
        <title>Bacteriophage NCPPB3778 and a type I-E CRISPR drive the evolution of the US Biological Select Agent, Rathayibacter toxicus.</title>
        <authorList>
            <person name="Davis E.W.II."/>
            <person name="Tabima J.F."/>
            <person name="Weisberg A.J."/>
            <person name="Dantas Lopes L."/>
            <person name="Wiseman M.S."/>
            <person name="Wiseman M.S."/>
            <person name="Pupko T."/>
            <person name="Belcher M.S."/>
            <person name="Sechler A.J."/>
            <person name="Tancos M.A."/>
            <person name="Schroeder B.K."/>
            <person name="Murray T.D."/>
            <person name="Luster D.G."/>
            <person name="Schneider W.L."/>
            <person name="Rogers E."/>
            <person name="Andreote F.D."/>
            <person name="Grunwald N.J."/>
            <person name="Putnam M.L."/>
            <person name="Chang J.H."/>
        </authorList>
    </citation>
    <scope>NUCLEOTIDE SEQUENCE [LARGE SCALE GENOMIC DNA]</scope>
    <source>
        <strain evidence="3 4">DSM 15933</strain>
    </source>
</reference>
<dbReference type="Pfam" id="PF13602">
    <property type="entry name" value="ADH_zinc_N_2"/>
    <property type="match status" value="1"/>
</dbReference>
<dbReference type="InterPro" id="IPR020843">
    <property type="entry name" value="ER"/>
</dbReference>
<dbReference type="SUPFAM" id="SSF51735">
    <property type="entry name" value="NAD(P)-binding Rossmann-fold domains"/>
    <property type="match status" value="1"/>
</dbReference>
<comment type="caution">
    <text evidence="3">The sequence shown here is derived from an EMBL/GenBank/DDBJ whole genome shotgun (WGS) entry which is preliminary data.</text>
</comment>
<keyword evidence="4" id="KW-1185">Reference proteome</keyword>
<dbReference type="InterPro" id="IPR036291">
    <property type="entry name" value="NAD(P)-bd_dom_sf"/>
</dbReference>
<dbReference type="GO" id="GO:0016491">
    <property type="term" value="F:oxidoreductase activity"/>
    <property type="evidence" value="ECO:0007669"/>
    <property type="project" value="InterPro"/>
</dbReference>
<name>A0A2T4UUS5_9MICO</name>
<accession>A0A2T4UUS5</accession>
<dbReference type="SMART" id="SM00829">
    <property type="entry name" value="PKS_ER"/>
    <property type="match status" value="1"/>
</dbReference>
<dbReference type="Gene3D" id="3.90.180.10">
    <property type="entry name" value="Medium-chain alcohol dehydrogenases, catalytic domain"/>
    <property type="match status" value="1"/>
</dbReference>
<evidence type="ECO:0000259" key="2">
    <source>
        <dbReference type="SMART" id="SM00829"/>
    </source>
</evidence>
<evidence type="ECO:0000256" key="1">
    <source>
        <dbReference type="ARBA" id="ARBA00022857"/>
    </source>
</evidence>
<dbReference type="RefSeq" id="WP_107574768.1">
    <property type="nucleotide sequence ID" value="NZ_PZPL01000001.1"/>
</dbReference>
<protein>
    <recommendedName>
        <fullName evidence="2">Enoyl reductase (ER) domain-containing protein</fullName>
    </recommendedName>
</protein>
<proteinExistence type="predicted"/>
<dbReference type="PANTHER" id="PTHR44154">
    <property type="entry name" value="QUINONE OXIDOREDUCTASE"/>
    <property type="match status" value="1"/>
</dbReference>
<sequence length="314" mass="32429">MARIVQYRRIGGPEVLEVVDVPEPEAPVGGLVVGIRAAGVNPIEWKIRSGVRPSPLLTEPRRLGSDGAGVVTAIGAGVDGRRVGDEVVVQGASGTYGTSVVVRPENLDAKPPTVSFEQAAALGIPIGTAYQAVVSLGVAEGSTFLVHAGAGAVGQAAVQFARERGARLIATASPANHERLRALGAEPVAYGPGLLARLLEAAPDGVDRVLDAAGTDEAVDASLALVRDPQHVGTVVVGARAAELGIRAWSGGNPVPLTPEELTLRREAIPHALRLLAEGRFTVELGPRFALEDVVDAHRASEDGHVRGKILLVP</sequence>
<dbReference type="PANTHER" id="PTHR44154:SF1">
    <property type="entry name" value="QUINONE OXIDOREDUCTASE"/>
    <property type="match status" value="1"/>
</dbReference>
<dbReference type="Gene3D" id="3.40.50.720">
    <property type="entry name" value="NAD(P)-binding Rossmann-like Domain"/>
    <property type="match status" value="1"/>
</dbReference>
<evidence type="ECO:0000313" key="4">
    <source>
        <dbReference type="Proteomes" id="UP000241085"/>
    </source>
</evidence>